<keyword evidence="2" id="KW-1133">Transmembrane helix</keyword>
<feature type="compositionally biased region" description="Polar residues" evidence="1">
    <location>
        <begin position="197"/>
        <end position="209"/>
    </location>
</feature>
<feature type="region of interest" description="Disordered" evidence="1">
    <location>
        <begin position="196"/>
        <end position="220"/>
    </location>
</feature>
<dbReference type="EMBL" id="JAGSPN010000003">
    <property type="protein sequence ID" value="MBR7781828.1"/>
    <property type="molecule type" value="Genomic_DNA"/>
</dbReference>
<gene>
    <name evidence="3" type="ORF">KDM89_06725</name>
</gene>
<evidence type="ECO:0000256" key="1">
    <source>
        <dbReference type="SAM" id="MobiDB-lite"/>
    </source>
</evidence>
<keyword evidence="4" id="KW-1185">Reference proteome</keyword>
<organism evidence="3 4">
    <name type="scientific">Undibacterium luofuense</name>
    <dbReference type="NCBI Taxonomy" id="2828733"/>
    <lineage>
        <taxon>Bacteria</taxon>
        <taxon>Pseudomonadati</taxon>
        <taxon>Pseudomonadota</taxon>
        <taxon>Betaproteobacteria</taxon>
        <taxon>Burkholderiales</taxon>
        <taxon>Oxalobacteraceae</taxon>
        <taxon>Undibacterium</taxon>
    </lineage>
</organism>
<sequence length="220" mass="22598">MKKQIEKIGQVVVRSANVAGRGLSGVQHHAQDLGQVITHTVSKGAQDVLEKASSAAGSVVSTAASTALQAKDLAVQSVTEVITHEKTKAIVEQVIDVSTTIVDGAGHGAKVVGTQLVDCVKKIDQSLEENHHDIKEKTEMVSMGFGVAAGVTAGAAIIGPPVVAAIAPVIGAAATVSGAVAGTAYFYSKWREKKAGTSEQALDSENKNTLPDAESSHKPE</sequence>
<dbReference type="Proteomes" id="UP000680067">
    <property type="component" value="Unassembled WGS sequence"/>
</dbReference>
<evidence type="ECO:0000313" key="4">
    <source>
        <dbReference type="Proteomes" id="UP000680067"/>
    </source>
</evidence>
<keyword evidence="2" id="KW-0812">Transmembrane</keyword>
<feature type="transmembrane region" description="Helical" evidence="2">
    <location>
        <begin position="140"/>
        <end position="159"/>
    </location>
</feature>
<evidence type="ECO:0000313" key="3">
    <source>
        <dbReference type="EMBL" id="MBR7781828.1"/>
    </source>
</evidence>
<dbReference type="AlphaFoldDB" id="A0A941DJB4"/>
<comment type="caution">
    <text evidence="3">The sequence shown here is derived from an EMBL/GenBank/DDBJ whole genome shotgun (WGS) entry which is preliminary data.</text>
</comment>
<evidence type="ECO:0000256" key="2">
    <source>
        <dbReference type="SAM" id="Phobius"/>
    </source>
</evidence>
<keyword evidence="2" id="KW-0472">Membrane</keyword>
<name>A0A941DJB4_9BURK</name>
<protein>
    <submittedName>
        <fullName evidence="3">Uncharacterized protein</fullName>
    </submittedName>
</protein>
<proteinExistence type="predicted"/>
<feature type="transmembrane region" description="Helical" evidence="2">
    <location>
        <begin position="165"/>
        <end position="187"/>
    </location>
</feature>
<reference evidence="3" key="1">
    <citation type="submission" date="2021-04" db="EMBL/GenBank/DDBJ databases">
        <title>novel species isolated from subtropical streams in China.</title>
        <authorList>
            <person name="Lu H."/>
        </authorList>
    </citation>
    <scope>NUCLEOTIDE SEQUENCE</scope>
    <source>
        <strain evidence="3">LFS511W</strain>
    </source>
</reference>
<accession>A0A941DJB4</accession>
<dbReference type="RefSeq" id="WP_212687163.1">
    <property type="nucleotide sequence ID" value="NZ_JAGSPN010000003.1"/>
</dbReference>